<dbReference type="PANTHER" id="PTHR11849">
    <property type="entry name" value="ETS"/>
    <property type="match status" value="1"/>
</dbReference>
<accession>A0A8B7Z1H3</accession>
<comment type="similarity">
    <text evidence="1 3">Belongs to the ETS family.</text>
</comment>
<dbReference type="Pfam" id="PF00178">
    <property type="entry name" value="Ets"/>
    <property type="match status" value="1"/>
</dbReference>
<evidence type="ECO:0000256" key="1">
    <source>
        <dbReference type="ARBA" id="ARBA00005562"/>
    </source>
</evidence>
<evidence type="ECO:0000313" key="6">
    <source>
        <dbReference type="Proteomes" id="UP000694845"/>
    </source>
</evidence>
<dbReference type="GO" id="GO:0043565">
    <property type="term" value="F:sequence-specific DNA binding"/>
    <property type="evidence" value="ECO:0007669"/>
    <property type="project" value="InterPro"/>
</dbReference>
<dbReference type="PROSITE" id="PS50061">
    <property type="entry name" value="ETS_DOMAIN_3"/>
    <property type="match status" value="1"/>
</dbReference>
<feature type="domain" description="ETS" evidence="5">
    <location>
        <begin position="132"/>
        <end position="212"/>
    </location>
</feature>
<keyword evidence="3" id="KW-0539">Nucleus</keyword>
<keyword evidence="2 3" id="KW-0238">DNA-binding</keyword>
<dbReference type="PANTHER" id="PTHR11849:SF133">
    <property type="entry name" value="ETS DOMAIN-CONTAINING PROTEIN"/>
    <property type="match status" value="1"/>
</dbReference>
<feature type="region of interest" description="Disordered" evidence="4">
    <location>
        <begin position="236"/>
        <end position="301"/>
    </location>
</feature>
<evidence type="ECO:0000259" key="5">
    <source>
        <dbReference type="PROSITE" id="PS50061"/>
    </source>
</evidence>
<protein>
    <submittedName>
        <fullName evidence="7">ETS domain-containing protein Elk-3-like isoform X1</fullName>
    </submittedName>
</protein>
<evidence type="ECO:0000256" key="4">
    <source>
        <dbReference type="SAM" id="MobiDB-lite"/>
    </source>
</evidence>
<dbReference type="OrthoDB" id="10067219at2759"/>
<name>A0A8B7Z1H3_ACAPL</name>
<dbReference type="PROSITE" id="PS00345">
    <property type="entry name" value="ETS_DOMAIN_1"/>
    <property type="match status" value="1"/>
</dbReference>
<feature type="compositionally biased region" description="Low complexity" evidence="4">
    <location>
        <begin position="105"/>
        <end position="117"/>
    </location>
</feature>
<evidence type="ECO:0000256" key="3">
    <source>
        <dbReference type="RuleBase" id="RU004019"/>
    </source>
</evidence>
<dbReference type="PROSITE" id="PS00346">
    <property type="entry name" value="ETS_DOMAIN_2"/>
    <property type="match status" value="1"/>
</dbReference>
<keyword evidence="6" id="KW-1185">Reference proteome</keyword>
<dbReference type="GO" id="GO:0030154">
    <property type="term" value="P:cell differentiation"/>
    <property type="evidence" value="ECO:0007669"/>
    <property type="project" value="TreeGrafter"/>
</dbReference>
<dbReference type="KEGG" id="aplc:110983681"/>
<organism evidence="6 7">
    <name type="scientific">Acanthaster planci</name>
    <name type="common">Crown-of-thorns starfish</name>
    <dbReference type="NCBI Taxonomy" id="133434"/>
    <lineage>
        <taxon>Eukaryota</taxon>
        <taxon>Metazoa</taxon>
        <taxon>Echinodermata</taxon>
        <taxon>Eleutherozoa</taxon>
        <taxon>Asterozoa</taxon>
        <taxon>Asteroidea</taxon>
        <taxon>Valvatacea</taxon>
        <taxon>Valvatida</taxon>
        <taxon>Acanthasteridae</taxon>
        <taxon>Acanthaster</taxon>
    </lineage>
</organism>
<dbReference type="InterPro" id="IPR046328">
    <property type="entry name" value="ETS_fam"/>
</dbReference>
<feature type="region of interest" description="Disordered" evidence="4">
    <location>
        <begin position="308"/>
        <end position="327"/>
    </location>
</feature>
<dbReference type="AlphaFoldDB" id="A0A8B7Z1H3"/>
<dbReference type="GO" id="GO:0000981">
    <property type="term" value="F:DNA-binding transcription factor activity, RNA polymerase II-specific"/>
    <property type="evidence" value="ECO:0007669"/>
    <property type="project" value="TreeGrafter"/>
</dbReference>
<feature type="region of interest" description="Disordered" evidence="4">
    <location>
        <begin position="45"/>
        <end position="118"/>
    </location>
</feature>
<comment type="subcellular location">
    <subcellularLocation>
        <location evidence="3">Nucleus</location>
    </subcellularLocation>
</comment>
<dbReference type="SUPFAM" id="SSF46785">
    <property type="entry name" value="Winged helix' DNA-binding domain"/>
    <property type="match status" value="1"/>
</dbReference>
<dbReference type="InterPro" id="IPR000418">
    <property type="entry name" value="Ets_dom"/>
</dbReference>
<dbReference type="SMART" id="SM00413">
    <property type="entry name" value="ETS"/>
    <property type="match status" value="1"/>
</dbReference>
<dbReference type="RefSeq" id="XP_022098822.1">
    <property type="nucleotide sequence ID" value="XM_022243130.1"/>
</dbReference>
<dbReference type="GO" id="GO:0005634">
    <property type="term" value="C:nucleus"/>
    <property type="evidence" value="ECO:0007669"/>
    <property type="project" value="UniProtKB-SubCell"/>
</dbReference>
<feature type="compositionally biased region" description="Low complexity" evidence="4">
    <location>
        <begin position="386"/>
        <end position="401"/>
    </location>
</feature>
<dbReference type="FunFam" id="1.10.10.10:FF:000556">
    <property type="entry name" value="ELK1, member of ETS oncogene family"/>
    <property type="match status" value="1"/>
</dbReference>
<dbReference type="Gene3D" id="1.10.10.10">
    <property type="entry name" value="Winged helix-like DNA-binding domain superfamily/Winged helix DNA-binding domain"/>
    <property type="match status" value="1"/>
</dbReference>
<proteinExistence type="inferred from homology"/>
<dbReference type="PRINTS" id="PR00454">
    <property type="entry name" value="ETSDOMAIN"/>
</dbReference>
<dbReference type="InterPro" id="IPR036390">
    <property type="entry name" value="WH_DNA-bd_sf"/>
</dbReference>
<feature type="region of interest" description="Disordered" evidence="4">
    <location>
        <begin position="333"/>
        <end position="370"/>
    </location>
</feature>
<dbReference type="GeneID" id="110983681"/>
<feature type="compositionally biased region" description="Basic residues" evidence="4">
    <location>
        <begin position="270"/>
        <end position="280"/>
    </location>
</feature>
<dbReference type="InterPro" id="IPR036388">
    <property type="entry name" value="WH-like_DNA-bd_sf"/>
</dbReference>
<feature type="region of interest" description="Disordered" evidence="4">
    <location>
        <begin position="382"/>
        <end position="418"/>
    </location>
</feature>
<reference evidence="7" key="1">
    <citation type="submission" date="2025-08" db="UniProtKB">
        <authorList>
            <consortium name="RefSeq"/>
        </authorList>
    </citation>
    <scope>IDENTIFICATION</scope>
</reference>
<gene>
    <name evidence="7" type="primary">LOC110983681</name>
</gene>
<feature type="compositionally biased region" description="Low complexity" evidence="4">
    <location>
        <begin position="52"/>
        <end position="74"/>
    </location>
</feature>
<evidence type="ECO:0000256" key="2">
    <source>
        <dbReference type="ARBA" id="ARBA00023125"/>
    </source>
</evidence>
<dbReference type="Proteomes" id="UP000694845">
    <property type="component" value="Unplaced"/>
</dbReference>
<evidence type="ECO:0000313" key="7">
    <source>
        <dbReference type="RefSeq" id="XP_022098822.1"/>
    </source>
</evidence>
<sequence>MCQCVCWTVQTRFTAVNILKLVAGKPTHRVTIRFLFVRDRDISNMLTGNTRAPSPAEPAASSQSEQFQPQAAPPNKDKPGPGRVSTPITVKSEFPAASTDQPMDQQPTVPSTPTPQVAAGLGTKLKGMEANVTLWQFLLELLMDKNNAHLITWTGNEGEFKLNNSEEVARMWGLRKNKTNMNYDKLSRALRYYYDKNIIKKVMGQKFVYKFVSFPEIVKTENKIPFRVKMETLDGPPPAAAASTAARPQSYPGITVTTAGRKSPADIHHQLHQHHRHHRESPRYVPSPLARSPKRATPDTHETALNLKKHNASEDREEPGAQEQKQWSSAAGLIAGSGGSHHHHRGGEDGRITASPRPMPSGSGAGSEARLTVEPSLVTSTGRPFTTVCTPSTATVTSSSTNRPKPLPITTLQTPKSDFYSTTMPTKMSSSSPSFLTTNNGLTVPCYGGPHTPLPGTPIMVASPLFGQSGTPLVPLHFWSTLSPLALSPSVSSQMNTFQFPAIINGLTGTPVSVSGMMPIHTPTAVVFSPTTTKPIVVP</sequence>